<sequence length="294" mass="34346">MISSKSDITQQSRSLTDIVRYRVEQEVSIKLNRIPVNNTIVKTDYTVKHNHNKPLFYSVHVDDHISKISPNGHQNLLDIMKGVDIIKSNVELLINSSTGKPETLKNHDAIVNEWNIFKTNYLKKNEFIRAKMTQQNIQDFVSAFDEQIHSSHQLLTGLDNQIFFNTFFDYFLVNMQAFESDLTMNYHSQLFKGIATPLTVNQKILQETPEKVLISKTTSAASKNNTSIDEIKKQYNKKYKPIIDYNFSEYQVNYDAQIEFNTTEKHIEYADIQMSECVMNNVEMDNRCRIWRIQ</sequence>
<gene>
    <name evidence="1" type="ORF">RBJ67_12620</name>
</gene>
<accession>A0AAW8H9G9</accession>
<proteinExistence type="predicted"/>
<dbReference type="Proteomes" id="UP001225042">
    <property type="component" value="Unassembled WGS sequence"/>
</dbReference>
<evidence type="ECO:0000313" key="1">
    <source>
        <dbReference type="EMBL" id="MDQ2256983.1"/>
    </source>
</evidence>
<evidence type="ECO:0000313" key="2">
    <source>
        <dbReference type="Proteomes" id="UP001225042"/>
    </source>
</evidence>
<organism evidence="1 2">
    <name type="scientific">Enterobacter soli</name>
    <dbReference type="NCBI Taxonomy" id="885040"/>
    <lineage>
        <taxon>Bacteria</taxon>
        <taxon>Pseudomonadati</taxon>
        <taxon>Pseudomonadota</taxon>
        <taxon>Gammaproteobacteria</taxon>
        <taxon>Enterobacterales</taxon>
        <taxon>Enterobacteriaceae</taxon>
        <taxon>Enterobacter</taxon>
    </lineage>
</organism>
<dbReference type="AlphaFoldDB" id="A0AAW8H9G9"/>
<dbReference type="RefSeq" id="WP_279115013.1">
    <property type="nucleotide sequence ID" value="NZ_JAVDKR010000003.1"/>
</dbReference>
<comment type="caution">
    <text evidence="1">The sequence shown here is derived from an EMBL/GenBank/DDBJ whole genome shotgun (WGS) entry which is preliminary data.</text>
</comment>
<name>A0AAW8H9G9_9ENTR</name>
<keyword evidence="2" id="KW-1185">Reference proteome</keyword>
<protein>
    <submittedName>
        <fullName evidence="1">Uncharacterized protein</fullName>
    </submittedName>
</protein>
<reference evidence="1 2" key="1">
    <citation type="submission" date="2023-08" db="EMBL/GenBank/DDBJ databases">
        <authorList>
            <person name="Dale J."/>
        </authorList>
    </citation>
    <scope>NUCLEOTIDE SEQUENCE [LARGE SCALE GENOMIC DNA]</scope>
    <source>
        <strain evidence="1 2">2023EL-00788</strain>
    </source>
</reference>
<dbReference type="EMBL" id="JAVDKS010000005">
    <property type="protein sequence ID" value="MDQ2256983.1"/>
    <property type="molecule type" value="Genomic_DNA"/>
</dbReference>